<name>A0A162M2L6_METRR</name>
<feature type="disulfide bond" evidence="8">
    <location>
        <begin position="529"/>
        <end position="558"/>
    </location>
</feature>
<dbReference type="EMBL" id="AZHC01000003">
    <property type="protein sequence ID" value="OAA49620.1"/>
    <property type="molecule type" value="Genomic_DNA"/>
</dbReference>
<evidence type="ECO:0000256" key="10">
    <source>
        <dbReference type="SAM" id="MobiDB-lite"/>
    </source>
</evidence>
<dbReference type="GO" id="GO:0004571">
    <property type="term" value="F:mannosyl-oligosaccharide 1,2-alpha-mannosidase activity"/>
    <property type="evidence" value="ECO:0007669"/>
    <property type="project" value="InterPro"/>
</dbReference>
<dbReference type="PROSITE" id="PS51257">
    <property type="entry name" value="PROKAR_LIPOPROTEIN"/>
    <property type="match status" value="1"/>
</dbReference>
<feature type="active site" description="Proton donor" evidence="6">
    <location>
        <position position="207"/>
    </location>
</feature>
<comment type="pathway">
    <text evidence="2">Protein modification; protein glycosylation.</text>
</comment>
<feature type="region of interest" description="Disordered" evidence="10">
    <location>
        <begin position="647"/>
        <end position="722"/>
    </location>
</feature>
<feature type="compositionally biased region" description="Basic and acidic residues" evidence="10">
    <location>
        <begin position="343"/>
        <end position="353"/>
    </location>
</feature>
<evidence type="ECO:0000256" key="1">
    <source>
        <dbReference type="ARBA" id="ARBA00001913"/>
    </source>
</evidence>
<dbReference type="UniPathway" id="UPA00378"/>
<dbReference type="Proteomes" id="UP000243498">
    <property type="component" value="Unassembled WGS sequence"/>
</dbReference>
<keyword evidence="7" id="KW-0106">Calcium</keyword>
<evidence type="ECO:0000313" key="12">
    <source>
        <dbReference type="EMBL" id="OAA49620.1"/>
    </source>
</evidence>
<evidence type="ECO:0000256" key="8">
    <source>
        <dbReference type="PIRSR" id="PIRSR601382-3"/>
    </source>
</evidence>
<feature type="active site" evidence="6">
    <location>
        <position position="756"/>
    </location>
</feature>
<feature type="active site" evidence="6">
    <location>
        <position position="456"/>
    </location>
</feature>
<keyword evidence="4 9" id="KW-0378">Hydrolase</keyword>
<dbReference type="InterPro" id="IPR012341">
    <property type="entry name" value="6hp_glycosidase-like_sf"/>
</dbReference>
<dbReference type="InterPro" id="IPR001382">
    <property type="entry name" value="Glyco_hydro_47"/>
</dbReference>
<dbReference type="Pfam" id="PF01532">
    <property type="entry name" value="Glyco_hydro_47"/>
    <property type="match status" value="1"/>
</dbReference>
<evidence type="ECO:0000256" key="2">
    <source>
        <dbReference type="ARBA" id="ARBA00004922"/>
    </source>
</evidence>
<protein>
    <recommendedName>
        <fullName evidence="9">alpha-1,2-Mannosidase</fullName>
        <ecNumber evidence="9">3.2.1.-</ecNumber>
    </recommendedName>
</protein>
<dbReference type="EC" id="3.2.1.-" evidence="9"/>
<evidence type="ECO:0000256" key="9">
    <source>
        <dbReference type="RuleBase" id="RU361193"/>
    </source>
</evidence>
<gene>
    <name evidence="12" type="ORF">NOR_01543</name>
</gene>
<dbReference type="AlphaFoldDB" id="A0A162M2L6"/>
<keyword evidence="5 8" id="KW-1015">Disulfide bond</keyword>
<organism evidence="12 13">
    <name type="scientific">Metarhizium rileyi (strain RCEF 4871)</name>
    <name type="common">Nomuraea rileyi</name>
    <dbReference type="NCBI Taxonomy" id="1649241"/>
    <lineage>
        <taxon>Eukaryota</taxon>
        <taxon>Fungi</taxon>
        <taxon>Dikarya</taxon>
        <taxon>Ascomycota</taxon>
        <taxon>Pezizomycotina</taxon>
        <taxon>Sordariomycetes</taxon>
        <taxon>Hypocreomycetidae</taxon>
        <taxon>Hypocreales</taxon>
        <taxon>Clavicipitaceae</taxon>
        <taxon>Metarhizium</taxon>
    </lineage>
</organism>
<dbReference type="PANTHER" id="PTHR11742">
    <property type="entry name" value="MANNOSYL-OLIGOSACCHARIDE ALPHA-1,2-MANNOSIDASE-RELATED"/>
    <property type="match status" value="1"/>
</dbReference>
<accession>A0A162M2L6</accession>
<dbReference type="PANTHER" id="PTHR11742:SF103">
    <property type="entry name" value="ENDOPLASMIC RETICULUM MANNOSIDASE MNL2-RELATED"/>
    <property type="match status" value="1"/>
</dbReference>
<evidence type="ECO:0000256" key="3">
    <source>
        <dbReference type="ARBA" id="ARBA00007658"/>
    </source>
</evidence>
<keyword evidence="11" id="KW-0732">Signal</keyword>
<evidence type="ECO:0000256" key="5">
    <source>
        <dbReference type="ARBA" id="ARBA00023157"/>
    </source>
</evidence>
<keyword evidence="7" id="KW-0479">Metal-binding</keyword>
<reference evidence="12 13" key="1">
    <citation type="journal article" date="2016" name="Genome Biol. Evol.">
        <title>Divergent and convergent evolution of fungal pathogenicity.</title>
        <authorList>
            <person name="Shang Y."/>
            <person name="Xiao G."/>
            <person name="Zheng P."/>
            <person name="Cen K."/>
            <person name="Zhan S."/>
            <person name="Wang C."/>
        </authorList>
    </citation>
    <scope>NUCLEOTIDE SEQUENCE [LARGE SCALE GENOMIC DNA]</scope>
    <source>
        <strain evidence="12 13">RCEF 4871</strain>
    </source>
</reference>
<dbReference type="InterPro" id="IPR036026">
    <property type="entry name" value="Seven-hairpin_glycosidases"/>
</dbReference>
<keyword evidence="13" id="KW-1185">Reference proteome</keyword>
<sequence length="849" mass="95448">MARRRHRVFIVLAVAIVLLLYHLLATSCHVQQPSPVGVKRPQPQAKLPASYQLDDTPVAAAEGQTTSHPSPDPTKLRWTKPKQHFPLAKENIITLPTGIAKSIPRIQHVFPPEAEGPRQKRLKRQAMVKEEIQRSWAGYRKHAWMHDELLPVSNGSRDPFCGWAATLVDSLDTLWIAGLRDEFDEAAKAVQTIDFTFTHSRNIPVFETTIRYLGGLIAAYDVSGGASGGYSFLLDKATELAEVLMGIFDTPNRMPVLYYAWMPENTSQPHQATRAGMAELATLSMEFTRLAQLTSQHKYYDAIDRITNGLIELQKTGTKLPGLFPENLDISGCNRTATMQRDAMSKAAKDRVGSEVPSQRSPRGHDEGEVGKRKRDTSAGSRARLDKRLEPRAPWSQLFVDAALSAGKSPTTKLRQEAQVPLRADESKSGWDCVRQGFVPGDDLGAESYHMGGGQDSAYEYFGKEYLLLGGRETKYQKLYEDAIESINKHLLFRPMVQGDWDIVFPAKVTLNSSGASIRVEYEVTHLTCFIGGMYALGGKLFGRERDVEYAKRLTDGCVWAYQSTATGLMPEKGLVVPCPTAEQCSFDEVLWWQQLDPIYHRRGEEVLAWEAREAERERLNEQEDSSQMSQTGNDNLASSRKLLGEADDDGSAQHQSRSSGKKRAAISGEPENVDRSGNRLSKRKPSSEPSIKSPTPKEEHHSRPKAPNIPPNQPNRSRYTSKPLTHKEFVQREIQRGIPPGYSSVSNTKYILRPEAIESVWYMYRITGDSSWMEKGWAMFEATMEATRTARANSAVDNVLRKEHVRLDEMESFWLAETLKYYYLLFSGPDVISLDEWVLNTEAHPFKL</sequence>
<dbReference type="OrthoDB" id="8118055at2759"/>
<dbReference type="SUPFAM" id="SSF48225">
    <property type="entry name" value="Seven-hairpin glycosidases"/>
    <property type="match status" value="1"/>
</dbReference>
<comment type="similarity">
    <text evidence="3 9">Belongs to the glycosyl hydrolase 47 family.</text>
</comment>
<dbReference type="InterPro" id="IPR050749">
    <property type="entry name" value="Glycosyl_Hydrolase_47"/>
</dbReference>
<dbReference type="OMA" id="WDCVPQG"/>
<dbReference type="Gene3D" id="1.50.10.10">
    <property type="match status" value="3"/>
</dbReference>
<feature type="region of interest" description="Disordered" evidence="10">
    <location>
        <begin position="339"/>
        <end position="387"/>
    </location>
</feature>
<dbReference type="PRINTS" id="PR00747">
    <property type="entry name" value="GLYHDRLASE47"/>
</dbReference>
<proteinExistence type="inferred from homology"/>
<evidence type="ECO:0000256" key="6">
    <source>
        <dbReference type="PIRSR" id="PIRSR601382-1"/>
    </source>
</evidence>
<feature type="binding site" evidence="7">
    <location>
        <position position="842"/>
    </location>
    <ligand>
        <name>Ca(2+)</name>
        <dbReference type="ChEBI" id="CHEBI:29108"/>
    </ligand>
</feature>
<dbReference type="GO" id="GO:0005975">
    <property type="term" value="P:carbohydrate metabolic process"/>
    <property type="evidence" value="ECO:0007669"/>
    <property type="project" value="InterPro"/>
</dbReference>
<feature type="signal peptide" evidence="11">
    <location>
        <begin position="1"/>
        <end position="25"/>
    </location>
</feature>
<evidence type="ECO:0000256" key="4">
    <source>
        <dbReference type="ARBA" id="ARBA00022801"/>
    </source>
</evidence>
<evidence type="ECO:0000256" key="11">
    <source>
        <dbReference type="SAM" id="SignalP"/>
    </source>
</evidence>
<evidence type="ECO:0000256" key="7">
    <source>
        <dbReference type="PIRSR" id="PIRSR601382-2"/>
    </source>
</evidence>
<keyword evidence="9" id="KW-0326">Glycosidase</keyword>
<dbReference type="GO" id="GO:0005509">
    <property type="term" value="F:calcium ion binding"/>
    <property type="evidence" value="ECO:0007669"/>
    <property type="project" value="InterPro"/>
</dbReference>
<comment type="cofactor">
    <cofactor evidence="1 7">
        <name>Ca(2+)</name>
        <dbReference type="ChEBI" id="CHEBI:29108"/>
    </cofactor>
</comment>
<dbReference type="GO" id="GO:0036503">
    <property type="term" value="P:ERAD pathway"/>
    <property type="evidence" value="ECO:0007669"/>
    <property type="project" value="UniProtKB-ARBA"/>
</dbReference>
<feature type="active site" description="Proton donor" evidence="6">
    <location>
        <position position="572"/>
    </location>
</feature>
<feature type="chain" id="PRO_5007837372" description="alpha-1,2-Mannosidase" evidence="11">
    <location>
        <begin position="26"/>
        <end position="849"/>
    </location>
</feature>
<evidence type="ECO:0000313" key="13">
    <source>
        <dbReference type="Proteomes" id="UP000243498"/>
    </source>
</evidence>
<dbReference type="STRING" id="1081105.A0A162M2L6"/>
<comment type="caution">
    <text evidence="12">The sequence shown here is derived from an EMBL/GenBank/DDBJ whole genome shotgun (WGS) entry which is preliminary data.</text>
</comment>
<dbReference type="GO" id="GO:0016020">
    <property type="term" value="C:membrane"/>
    <property type="evidence" value="ECO:0007669"/>
    <property type="project" value="InterPro"/>
</dbReference>
<dbReference type="GO" id="GO:0005783">
    <property type="term" value="C:endoplasmic reticulum"/>
    <property type="evidence" value="ECO:0007669"/>
    <property type="project" value="TreeGrafter"/>
</dbReference>